<dbReference type="SUPFAM" id="SSF52540">
    <property type="entry name" value="P-loop containing nucleoside triphosphate hydrolases"/>
    <property type="match status" value="1"/>
</dbReference>
<evidence type="ECO:0000256" key="4">
    <source>
        <dbReference type="ARBA" id="ARBA00022723"/>
    </source>
</evidence>
<feature type="domain" description="EngB-type G" evidence="9">
    <location>
        <begin position="149"/>
        <end position="312"/>
    </location>
</feature>
<comment type="similarity">
    <text evidence="2">Belongs to the TRAFAC class TrmE-Era-EngA-EngB-Septin-like GTPase superfamily. EngB GTPase family.</text>
</comment>
<dbReference type="OrthoDB" id="391988at2759"/>
<dbReference type="RefSeq" id="XP_009496914.1">
    <property type="nucleotide sequence ID" value="XM_009498639.1"/>
</dbReference>
<evidence type="ECO:0000259" key="9">
    <source>
        <dbReference type="PROSITE" id="PS51706"/>
    </source>
</evidence>
<evidence type="ECO:0000256" key="5">
    <source>
        <dbReference type="ARBA" id="ARBA00022741"/>
    </source>
</evidence>
<evidence type="ECO:0000256" key="6">
    <source>
        <dbReference type="ARBA" id="ARBA00022842"/>
    </source>
</evidence>
<dbReference type="NCBIfam" id="TIGR03598">
    <property type="entry name" value="GTPase_YsxC"/>
    <property type="match status" value="1"/>
</dbReference>
<evidence type="ECO:0000256" key="2">
    <source>
        <dbReference type="ARBA" id="ARBA00009638"/>
    </source>
</evidence>
<dbReference type="Proteomes" id="UP000030693">
    <property type="component" value="Unassembled WGS sequence"/>
</dbReference>
<dbReference type="EMBL" id="KB932208">
    <property type="protein sequence ID" value="KCV68482.1"/>
    <property type="molecule type" value="Genomic_DNA"/>
</dbReference>
<feature type="region of interest" description="Disordered" evidence="8">
    <location>
        <begin position="412"/>
        <end position="439"/>
    </location>
</feature>
<reference evidence="10" key="1">
    <citation type="submission" date="2013-04" db="EMBL/GenBank/DDBJ databases">
        <title>The Genome Sequence of Fonticula alba ATCC 38817.</title>
        <authorList>
            <consortium name="The Broad Institute Genomics Platform"/>
            <person name="Russ C."/>
            <person name="Cuomo C."/>
            <person name="Burger G."/>
            <person name="Gray M.W."/>
            <person name="Holland P.W.H."/>
            <person name="King N."/>
            <person name="Lang F.B.F."/>
            <person name="Roger A.J."/>
            <person name="Ruiz-Trillo I."/>
            <person name="Brown M."/>
            <person name="Walker B."/>
            <person name="Young S."/>
            <person name="Zeng Q."/>
            <person name="Gargeya S."/>
            <person name="Fitzgerald M."/>
            <person name="Haas B."/>
            <person name="Abouelleil A."/>
            <person name="Allen A.W."/>
            <person name="Alvarado L."/>
            <person name="Arachchi H.M."/>
            <person name="Berlin A.M."/>
            <person name="Chapman S.B."/>
            <person name="Gainer-Dewar J."/>
            <person name="Goldberg J."/>
            <person name="Griggs A."/>
            <person name="Gujja S."/>
            <person name="Hansen M."/>
            <person name="Howarth C."/>
            <person name="Imamovic A."/>
            <person name="Ireland A."/>
            <person name="Larimer J."/>
            <person name="McCowan C."/>
            <person name="Murphy C."/>
            <person name="Pearson M."/>
            <person name="Poon T.W."/>
            <person name="Priest M."/>
            <person name="Roberts A."/>
            <person name="Saif S."/>
            <person name="Shea T."/>
            <person name="Sisk P."/>
            <person name="Sykes S."/>
            <person name="Wortman J."/>
            <person name="Nusbaum C."/>
            <person name="Birren B."/>
        </authorList>
    </citation>
    <scope>NUCLEOTIDE SEQUENCE [LARGE SCALE GENOMIC DNA]</scope>
    <source>
        <strain evidence="10">ATCC 38817</strain>
    </source>
</reference>
<protein>
    <recommendedName>
        <fullName evidence="3">GTP-binding protein 8</fullName>
    </recommendedName>
</protein>
<keyword evidence="6" id="KW-0460">Magnesium</keyword>
<sequence length="439" mass="46476">MLRVHQARRLATWPALARALGSAAATAGDGSRRPSANPAAASAVDRQTHSQLISGLLNTMPAFSEATERAACVLFSQPMPGRLRATRAQNDYTQDVSLAGLRRGAGSTGGRTPQPPPRPSMRPLGQIAFAGSIHNKAEAVAGLPPSVKGLPLVAFAGRSNAGKSTLLNCLASTGGRRTHLVKTAKTPGHTRSLNIFNVADTFGMVDMPGYGHGSRAEWGELVETFLQHSPKISRVYLLVDSRRGLMDSDVYMSYWLNDRAIPFQFILTKMDLVSAGAVERRRREIAQFIVSGELPAADEAEQEAQVDPTAPAADLSWSHDRRAVSNGLPLAFPLVLAVSAKPTKQVMKRKSARAGPGPAAAAAAAAAPAAPATPPAPGAGDEESLLRFFDSTGDPDGMILLRNMIIDSTLGPRPAISPEAWRRYRTQAPAPGGKVPTKK</sequence>
<dbReference type="Pfam" id="PF01926">
    <property type="entry name" value="MMR_HSR1"/>
    <property type="match status" value="1"/>
</dbReference>
<keyword evidence="7" id="KW-0342">GTP-binding</keyword>
<dbReference type="PANTHER" id="PTHR46498">
    <property type="entry name" value="GTP-BINDING PROTEIN 8"/>
    <property type="match status" value="1"/>
</dbReference>
<dbReference type="GO" id="GO:0005525">
    <property type="term" value="F:GTP binding"/>
    <property type="evidence" value="ECO:0007669"/>
    <property type="project" value="UniProtKB-KW"/>
</dbReference>
<evidence type="ECO:0000256" key="3">
    <source>
        <dbReference type="ARBA" id="ARBA00015370"/>
    </source>
</evidence>
<evidence type="ECO:0000256" key="7">
    <source>
        <dbReference type="ARBA" id="ARBA00023134"/>
    </source>
</evidence>
<keyword evidence="11" id="KW-1185">Reference proteome</keyword>
<dbReference type="InterPro" id="IPR019987">
    <property type="entry name" value="GTP-bd_ribosome_bio_YsxC"/>
</dbReference>
<keyword evidence="4" id="KW-0479">Metal-binding</keyword>
<dbReference type="CDD" id="cd01876">
    <property type="entry name" value="YihA_EngB"/>
    <property type="match status" value="1"/>
</dbReference>
<dbReference type="AlphaFoldDB" id="A0A058Z4S2"/>
<evidence type="ECO:0000313" key="10">
    <source>
        <dbReference type="EMBL" id="KCV68482.1"/>
    </source>
</evidence>
<name>A0A058Z4S2_FONAL</name>
<dbReference type="GeneID" id="20529500"/>
<feature type="region of interest" description="Disordered" evidence="8">
    <location>
        <begin position="24"/>
        <end position="44"/>
    </location>
</feature>
<dbReference type="PROSITE" id="PS51706">
    <property type="entry name" value="G_ENGB"/>
    <property type="match status" value="1"/>
</dbReference>
<dbReference type="InterPro" id="IPR052279">
    <property type="entry name" value="EngB_GTPase"/>
</dbReference>
<dbReference type="InterPro" id="IPR006073">
    <property type="entry name" value="GTP-bd"/>
</dbReference>
<gene>
    <name evidence="10" type="ORF">H696_04775</name>
</gene>
<dbReference type="InterPro" id="IPR027417">
    <property type="entry name" value="P-loop_NTPase"/>
</dbReference>
<dbReference type="PANTHER" id="PTHR46498:SF1">
    <property type="entry name" value="GTP-BINDING PROTEIN 8"/>
    <property type="match status" value="1"/>
</dbReference>
<evidence type="ECO:0000256" key="8">
    <source>
        <dbReference type="SAM" id="MobiDB-lite"/>
    </source>
</evidence>
<proteinExistence type="inferred from homology"/>
<feature type="region of interest" description="Disordered" evidence="8">
    <location>
        <begin position="97"/>
        <end position="122"/>
    </location>
</feature>
<dbReference type="InterPro" id="IPR030393">
    <property type="entry name" value="G_ENGB_dom"/>
</dbReference>
<organism evidence="10">
    <name type="scientific">Fonticula alba</name>
    <name type="common">Slime mold</name>
    <dbReference type="NCBI Taxonomy" id="691883"/>
    <lineage>
        <taxon>Eukaryota</taxon>
        <taxon>Rotosphaerida</taxon>
        <taxon>Fonticulaceae</taxon>
        <taxon>Fonticula</taxon>
    </lineage>
</organism>
<keyword evidence="5" id="KW-0547">Nucleotide-binding</keyword>
<evidence type="ECO:0000256" key="1">
    <source>
        <dbReference type="ARBA" id="ARBA00001946"/>
    </source>
</evidence>
<feature type="compositionally biased region" description="Low complexity" evidence="8">
    <location>
        <begin position="24"/>
        <end position="43"/>
    </location>
</feature>
<dbReference type="Gene3D" id="3.40.50.300">
    <property type="entry name" value="P-loop containing nucleotide triphosphate hydrolases"/>
    <property type="match status" value="1"/>
</dbReference>
<accession>A0A058Z4S2</accession>
<dbReference type="eggNOG" id="KOG2486">
    <property type="taxonomic scope" value="Eukaryota"/>
</dbReference>
<dbReference type="GO" id="GO:0005739">
    <property type="term" value="C:mitochondrion"/>
    <property type="evidence" value="ECO:0007669"/>
    <property type="project" value="TreeGrafter"/>
</dbReference>
<evidence type="ECO:0000313" key="11">
    <source>
        <dbReference type="Proteomes" id="UP000030693"/>
    </source>
</evidence>
<dbReference type="GO" id="GO:0046872">
    <property type="term" value="F:metal ion binding"/>
    <property type="evidence" value="ECO:0007669"/>
    <property type="project" value="UniProtKB-KW"/>
</dbReference>
<dbReference type="STRING" id="691883.A0A058Z4S2"/>
<comment type="cofactor">
    <cofactor evidence="1">
        <name>Mg(2+)</name>
        <dbReference type="ChEBI" id="CHEBI:18420"/>
    </cofactor>
</comment>